<reference evidence="1" key="2">
    <citation type="submission" date="2022-05" db="EMBL/GenBank/DDBJ databases">
        <authorList>
            <person name="Proctor A.L."/>
            <person name="Phillips G.J."/>
            <person name="Wannemuehler M.J."/>
        </authorList>
    </citation>
    <scope>NUCLEOTIDE SEQUENCE</scope>
    <source>
        <strain evidence="1">ASF457</strain>
    </source>
</reference>
<keyword evidence="2" id="KW-1185">Reference proteome</keyword>
<dbReference type="AlphaFoldDB" id="V2PZI5"/>
<evidence type="ECO:0000313" key="2">
    <source>
        <dbReference type="Proteomes" id="UP000017429"/>
    </source>
</evidence>
<reference evidence="1" key="1">
    <citation type="journal article" date="2014" name="Genome Announc.">
        <title>Draft genome sequences of the altered schaedler flora, a defined bacterial community from gnotobiotic mice.</title>
        <authorList>
            <person name="Wannemuehler M.J."/>
            <person name="Overstreet A.M."/>
            <person name="Ward D.V."/>
            <person name="Phillips G.J."/>
        </authorList>
    </citation>
    <scope>NUCLEOTIDE SEQUENCE</scope>
    <source>
        <strain evidence="1">ASF457</strain>
    </source>
</reference>
<dbReference type="eggNOG" id="ENOG5031KXF">
    <property type="taxonomic scope" value="Bacteria"/>
</dbReference>
<dbReference type="RefSeq" id="WP_023275942.1">
    <property type="nucleotide sequence ID" value="NZ_CP097562.1"/>
</dbReference>
<proteinExistence type="predicted"/>
<sequence>MLNNMELKDIQEIESKYYMRPILEKINSLLPDNQDAKKEFVKNSFNHIYEYVITSKEDVEAIIQQRKDNGYISDTKQAAKTVVGSIFSNTIVWIFLKNKEVGNIDDNIYITSHKKRVPNNAELFTINVGEETQKPDMDLAVYSLNEDESLKKCMILSLKTSLRERAGQTYKWKLLMEIANSASDIKERYNIEYNPPVNPVVCFATINFYDEINNPQHRGMFKFFDCAFIGKNIETGDFIKPLSYLIDYTREILL</sequence>
<accession>V2PZI5</accession>
<dbReference type="KEGG" id="msch:N508_001659"/>
<dbReference type="OrthoDB" id="564953at2"/>
<protein>
    <submittedName>
        <fullName evidence="1">Uncharacterized protein</fullName>
    </submittedName>
</protein>
<gene>
    <name evidence="1" type="ORF">N508_001659</name>
</gene>
<evidence type="ECO:0000313" key="1">
    <source>
        <dbReference type="EMBL" id="USF24570.1"/>
    </source>
</evidence>
<name>V2PZI5_9BACT</name>
<reference evidence="1" key="3">
    <citation type="submission" date="2022-06" db="EMBL/GenBank/DDBJ databases">
        <title>Resources to Facilitate Use of the Altered Schaedler Flora (ASF) Mouse Model to Study Microbiome Function.</title>
        <authorList>
            <person name="Proctor A."/>
            <person name="Parvinroo S."/>
            <person name="Richie T."/>
            <person name="Jia X."/>
            <person name="Lee S.T.M."/>
            <person name="Karp P.D."/>
            <person name="Paley S."/>
            <person name="Kostic A.D."/>
            <person name="Pierre J.F."/>
            <person name="Wannemuehler M.J."/>
            <person name="Phillips G.J."/>
        </authorList>
    </citation>
    <scope>NUCLEOTIDE SEQUENCE</scope>
    <source>
        <strain evidence="1">ASF457</strain>
    </source>
</reference>
<dbReference type="Pfam" id="PF18643">
    <property type="entry name" value="RE_BsaWI"/>
    <property type="match status" value="1"/>
</dbReference>
<dbReference type="InterPro" id="IPR041551">
    <property type="entry name" value="RE_BsaWI"/>
</dbReference>
<dbReference type="Proteomes" id="UP000017429">
    <property type="component" value="Chromosome"/>
</dbReference>
<dbReference type="EMBL" id="CP097562">
    <property type="protein sequence ID" value="USF24570.1"/>
    <property type="molecule type" value="Genomic_DNA"/>
</dbReference>
<organism evidence="1 2">
    <name type="scientific">Mucispirillum schaedleri ASF457</name>
    <dbReference type="NCBI Taxonomy" id="1379858"/>
    <lineage>
        <taxon>Bacteria</taxon>
        <taxon>Pseudomonadati</taxon>
        <taxon>Deferribacterota</taxon>
        <taxon>Deferribacteres</taxon>
        <taxon>Deferribacterales</taxon>
        <taxon>Mucispirillaceae</taxon>
        <taxon>Mucispirillum</taxon>
    </lineage>
</organism>